<dbReference type="PANTHER" id="PTHR13887:SF41">
    <property type="entry name" value="THIOREDOXIN SUPERFAMILY PROTEIN"/>
    <property type="match status" value="1"/>
</dbReference>
<dbReference type="InterPro" id="IPR001853">
    <property type="entry name" value="DSBA-like_thioredoxin_dom"/>
</dbReference>
<accession>A0A1W2TG78</accession>
<sequence length="337" mass="37718">MQRMRVQDLLIPDEQSSQTSGGKGKHPAIPEPALSEITYFIIEFIHDTICPFCYIGMKNLLKAIDIYKSRHPDAVFEVTCTPFILAPNANISHCDKYHYYCTERGLPESRFGVWNRLGEDIGIKFSWKGRTGNSRSSHKLLRFALQKTPSRQKSTELTRYRPEIDAPLYPPYSLRAPDLAVSLPQPRGPDLQMRLLDAITTSYHEHDHDLSDPQFLLETASAVTGFPHEELRAVLNSPEWDQTVDQLSSEVQSRISVRSRLAGPIIAVPTMVLNNRWVYGGFQKAEDIVGHFELLRQKINPRQEYTTSSLVLDGGVADTIAREAALARAGNSGGGGG</sequence>
<reference evidence="2" key="1">
    <citation type="submission" date="2016-03" db="EMBL/GenBank/DDBJ databases">
        <title>Draft genome sequence of Rosellinia necatrix.</title>
        <authorList>
            <person name="Kanematsu S."/>
        </authorList>
    </citation>
    <scope>NUCLEOTIDE SEQUENCE [LARGE SCALE GENOMIC DNA]</scope>
    <source>
        <strain evidence="2">W97</strain>
    </source>
</reference>
<dbReference type="OrthoDB" id="1930760at2759"/>
<dbReference type="GO" id="GO:0016491">
    <property type="term" value="F:oxidoreductase activity"/>
    <property type="evidence" value="ECO:0007669"/>
    <property type="project" value="InterPro"/>
</dbReference>
<keyword evidence="3" id="KW-1185">Reference proteome</keyword>
<feature type="domain" description="DSBA-like thioredoxin" evidence="1">
    <location>
        <begin position="42"/>
        <end position="156"/>
    </location>
</feature>
<dbReference type="OMA" id="NANISHC"/>
<dbReference type="InterPro" id="IPR036249">
    <property type="entry name" value="Thioredoxin-like_sf"/>
</dbReference>
<dbReference type="Gene3D" id="3.40.30.10">
    <property type="entry name" value="Glutaredoxin"/>
    <property type="match status" value="2"/>
</dbReference>
<organism evidence="2">
    <name type="scientific">Rosellinia necatrix</name>
    <name type="common">White root-rot fungus</name>
    <dbReference type="NCBI Taxonomy" id="77044"/>
    <lineage>
        <taxon>Eukaryota</taxon>
        <taxon>Fungi</taxon>
        <taxon>Dikarya</taxon>
        <taxon>Ascomycota</taxon>
        <taxon>Pezizomycotina</taxon>
        <taxon>Sordariomycetes</taxon>
        <taxon>Xylariomycetidae</taxon>
        <taxon>Xylariales</taxon>
        <taxon>Xylariaceae</taxon>
        <taxon>Rosellinia</taxon>
    </lineage>
</organism>
<proteinExistence type="predicted"/>
<evidence type="ECO:0000313" key="2">
    <source>
        <dbReference type="EMBL" id="GAP87102.2"/>
    </source>
</evidence>
<dbReference type="Proteomes" id="UP000054516">
    <property type="component" value="Unassembled WGS sequence"/>
</dbReference>
<evidence type="ECO:0000259" key="1">
    <source>
        <dbReference type="Pfam" id="PF01323"/>
    </source>
</evidence>
<dbReference type="Pfam" id="PF01323">
    <property type="entry name" value="DSBA"/>
    <property type="match status" value="1"/>
</dbReference>
<dbReference type="SUPFAM" id="SSF52833">
    <property type="entry name" value="Thioredoxin-like"/>
    <property type="match status" value="1"/>
</dbReference>
<dbReference type="AlphaFoldDB" id="A0A1W2TG78"/>
<evidence type="ECO:0000313" key="3">
    <source>
        <dbReference type="Proteomes" id="UP000054516"/>
    </source>
</evidence>
<dbReference type="EMBL" id="DF977470">
    <property type="protein sequence ID" value="GAP87102.2"/>
    <property type="molecule type" value="Genomic_DNA"/>
</dbReference>
<dbReference type="PANTHER" id="PTHR13887">
    <property type="entry name" value="GLUTATHIONE S-TRANSFERASE KAPPA"/>
    <property type="match status" value="1"/>
</dbReference>
<gene>
    <name evidence="2" type="ORF">SAMD00023353_2500280</name>
</gene>
<name>A0A1W2TG78_ROSNE</name>
<protein>
    <submittedName>
        <fullName evidence="2">Putative DSBA oxidoreductase</fullName>
    </submittedName>
</protein>